<keyword evidence="2" id="KW-1185">Reference proteome</keyword>
<name>A0ACB8AKE7_9AGAM</name>
<accession>A0ACB8AKE7</accession>
<evidence type="ECO:0000313" key="1">
    <source>
        <dbReference type="EMBL" id="KAH7913473.1"/>
    </source>
</evidence>
<dbReference type="Proteomes" id="UP000790377">
    <property type="component" value="Unassembled WGS sequence"/>
</dbReference>
<gene>
    <name evidence="1" type="ORF">BJ138DRAFT_624695</name>
</gene>
<sequence length="790" mass="85388">MEGIKRKRSDELMIPRITYHAHGRTFDRLFKEESLEEMIDVVRKKLDLPSTSVIKLAQIRDGKPIDLEDDGDFDAFHALTRTLRVADVQVSASALTDTVDNAASALQAKNATSLSTNSTTGNVSTPVSAVNHSASNVASGSTKPISRKKRRVSFDNSSVNDANQSMEHSTSKPKKQKSAIATEAIPSESSSPAKPPPVLPKKRKTTSSKSSTKSDAGALTSSTSGTVANFPSGKTSAGTKESIDSAVKKKKSKKDLDVDNSKQLATGSGHADIPAELPIPKKGLAKPKQSTSLTRKKPTKTLKETESDGKGRSSKTKSTASSSNLESSTPAKSKELDSDLKASSKKSQPGTTKTKPKTSSKNVEGNTDASITDSTSRPDKTVDRGTGSKSEKTKKMSRVENDLTEASSKKKTKRKPEDDETDARPVPKKRPKTTVLQDQPSLKDTAEAGSVADEIGKKMNVGSVQINEEERSVSQEAFELEIVTRLRAQFKTLGVVSSPTASDPANVEPSGKGSEKKTKPKKAATKITESKICLQEPFHVRYKCPIIIGGPSLIRKRLDELKQTGDDRHDTLIEELEDLIPPDADEETHPPMSSASQNNDITADADSISVNKSSLHFPNANGSHISEVTVESKGEGSSSESSDEEDSSVEEEKEKESAILPQNPTNLGLASMSDVDLEALIRGPVPAQSILDTIPTSDDDADEPAEALEEDDVEDRQSRRLSKRYEMDEESSEEEQNPASPSSDHEHKDVSPASIPLVERSGVEHEVNIDEGQHCQQSTDTPQFKRQRHR</sequence>
<dbReference type="EMBL" id="MU267630">
    <property type="protein sequence ID" value="KAH7913473.1"/>
    <property type="molecule type" value="Genomic_DNA"/>
</dbReference>
<evidence type="ECO:0000313" key="2">
    <source>
        <dbReference type="Proteomes" id="UP000790377"/>
    </source>
</evidence>
<organism evidence="1 2">
    <name type="scientific">Hygrophoropsis aurantiaca</name>
    <dbReference type="NCBI Taxonomy" id="72124"/>
    <lineage>
        <taxon>Eukaryota</taxon>
        <taxon>Fungi</taxon>
        <taxon>Dikarya</taxon>
        <taxon>Basidiomycota</taxon>
        <taxon>Agaricomycotina</taxon>
        <taxon>Agaricomycetes</taxon>
        <taxon>Agaricomycetidae</taxon>
        <taxon>Boletales</taxon>
        <taxon>Coniophorineae</taxon>
        <taxon>Hygrophoropsidaceae</taxon>
        <taxon>Hygrophoropsis</taxon>
    </lineage>
</organism>
<protein>
    <submittedName>
        <fullName evidence="1">Uncharacterized protein</fullName>
    </submittedName>
</protein>
<reference evidence="1" key="1">
    <citation type="journal article" date="2021" name="New Phytol.">
        <title>Evolutionary innovations through gain and loss of genes in the ectomycorrhizal Boletales.</title>
        <authorList>
            <person name="Wu G."/>
            <person name="Miyauchi S."/>
            <person name="Morin E."/>
            <person name="Kuo A."/>
            <person name="Drula E."/>
            <person name="Varga T."/>
            <person name="Kohler A."/>
            <person name="Feng B."/>
            <person name="Cao Y."/>
            <person name="Lipzen A."/>
            <person name="Daum C."/>
            <person name="Hundley H."/>
            <person name="Pangilinan J."/>
            <person name="Johnson J."/>
            <person name="Barry K."/>
            <person name="LaButti K."/>
            <person name="Ng V."/>
            <person name="Ahrendt S."/>
            <person name="Min B."/>
            <person name="Choi I.G."/>
            <person name="Park H."/>
            <person name="Plett J.M."/>
            <person name="Magnuson J."/>
            <person name="Spatafora J.W."/>
            <person name="Nagy L.G."/>
            <person name="Henrissat B."/>
            <person name="Grigoriev I.V."/>
            <person name="Yang Z.L."/>
            <person name="Xu J."/>
            <person name="Martin F.M."/>
        </authorList>
    </citation>
    <scope>NUCLEOTIDE SEQUENCE</scope>
    <source>
        <strain evidence="1">ATCC 28755</strain>
    </source>
</reference>
<proteinExistence type="predicted"/>
<comment type="caution">
    <text evidence="1">The sequence shown here is derived from an EMBL/GenBank/DDBJ whole genome shotgun (WGS) entry which is preliminary data.</text>
</comment>